<dbReference type="Proteomes" id="UP001241110">
    <property type="component" value="Unassembled WGS sequence"/>
</dbReference>
<comment type="caution">
    <text evidence="3">The sequence shown here is derived from an EMBL/GenBank/DDBJ whole genome shotgun (WGS) entry which is preliminary data.</text>
</comment>
<evidence type="ECO:0000313" key="3">
    <source>
        <dbReference type="EMBL" id="MDJ1483275.1"/>
    </source>
</evidence>
<feature type="domain" description="YiaAB two helix" evidence="2">
    <location>
        <begin position="15"/>
        <end position="67"/>
    </location>
</feature>
<accession>A0AAE3QTP4</accession>
<feature type="transmembrane region" description="Helical" evidence="1">
    <location>
        <begin position="43"/>
        <end position="62"/>
    </location>
</feature>
<reference evidence="3" key="1">
    <citation type="submission" date="2023-05" db="EMBL/GenBank/DDBJ databases">
        <authorList>
            <person name="Zhang X."/>
        </authorList>
    </citation>
    <scope>NUCLEOTIDE SEQUENCE</scope>
    <source>
        <strain evidence="3">YF14B1</strain>
    </source>
</reference>
<dbReference type="PANTHER" id="PTHR37290">
    <property type="entry name" value="INNER MEMBRANE PROTEIN YIAA-RELATED"/>
    <property type="match status" value="1"/>
</dbReference>
<dbReference type="GO" id="GO:0006974">
    <property type="term" value="P:DNA damage response"/>
    <property type="evidence" value="ECO:0007669"/>
    <property type="project" value="TreeGrafter"/>
</dbReference>
<dbReference type="PANTHER" id="PTHR37290:SF1">
    <property type="entry name" value="INNER MEMBRANE PROTEIN YIAA"/>
    <property type="match status" value="1"/>
</dbReference>
<feature type="transmembrane region" description="Helical" evidence="1">
    <location>
        <begin position="20"/>
        <end position="37"/>
    </location>
</feature>
<dbReference type="AlphaFoldDB" id="A0AAE3QTP4"/>
<organism evidence="3 4">
    <name type="scientific">Xanthocytophaga flava</name>
    <dbReference type="NCBI Taxonomy" id="3048013"/>
    <lineage>
        <taxon>Bacteria</taxon>
        <taxon>Pseudomonadati</taxon>
        <taxon>Bacteroidota</taxon>
        <taxon>Cytophagia</taxon>
        <taxon>Cytophagales</taxon>
        <taxon>Rhodocytophagaceae</taxon>
        <taxon>Xanthocytophaga</taxon>
    </lineage>
</organism>
<dbReference type="GO" id="GO:0005886">
    <property type="term" value="C:plasma membrane"/>
    <property type="evidence" value="ECO:0007669"/>
    <property type="project" value="TreeGrafter"/>
</dbReference>
<keyword evidence="1" id="KW-0812">Transmembrane</keyword>
<keyword evidence="1" id="KW-1133">Transmembrane helix</keyword>
<dbReference type="RefSeq" id="WP_313982964.1">
    <property type="nucleotide sequence ID" value="NZ_JASJOS010000010.1"/>
</dbReference>
<evidence type="ECO:0000256" key="1">
    <source>
        <dbReference type="SAM" id="Phobius"/>
    </source>
</evidence>
<proteinExistence type="predicted"/>
<dbReference type="Pfam" id="PF05360">
    <property type="entry name" value="YiaAB"/>
    <property type="match status" value="1"/>
</dbReference>
<gene>
    <name evidence="3" type="ORF">QNI16_22445</name>
</gene>
<name>A0AAE3QTP4_9BACT</name>
<keyword evidence="1" id="KW-0472">Membrane</keyword>
<protein>
    <submittedName>
        <fullName evidence="3">YiaA/YiaB family inner membrane protein</fullName>
    </submittedName>
</protein>
<dbReference type="InterPro" id="IPR038972">
    <property type="entry name" value="YiaA-like"/>
</dbReference>
<evidence type="ECO:0000313" key="4">
    <source>
        <dbReference type="Proteomes" id="UP001241110"/>
    </source>
</evidence>
<evidence type="ECO:0000259" key="2">
    <source>
        <dbReference type="Pfam" id="PF05360"/>
    </source>
</evidence>
<dbReference type="InterPro" id="IPR008024">
    <property type="entry name" value="YiaAB"/>
</dbReference>
<dbReference type="EMBL" id="JASJOS010000010">
    <property type="protein sequence ID" value="MDJ1483275.1"/>
    <property type="molecule type" value="Genomic_DNA"/>
</dbReference>
<sequence>MESKNTVVNKPTPMYRFQVWSSFVLSFSLMIIGIYHLPVEIWIKGYLVMGIIFTVGSCFTLAKTIRDDFESEKIEGKKYENS</sequence>